<protein>
    <submittedName>
        <fullName evidence="3">Keratin-associated protein 6-2-like</fullName>
    </submittedName>
</protein>
<feature type="chain" id="PRO_5042601389" evidence="1">
    <location>
        <begin position="19"/>
        <end position="152"/>
    </location>
</feature>
<accession>A0AAJ7L570</accession>
<name>A0AAJ7L570_9ACAR</name>
<proteinExistence type="predicted"/>
<evidence type="ECO:0000313" key="3">
    <source>
        <dbReference type="RefSeq" id="XP_018495268.1"/>
    </source>
</evidence>
<dbReference type="AlphaFoldDB" id="A0AAJ7L570"/>
<dbReference type="GeneID" id="108864331"/>
<sequence length="152" mass="15208">MFIEFATVAAFAVLGTQAGGLGAYEYAAPAYGLGYGNGYAHGYGYGGHGIAPIAKIAPVLSSSYTTVTKTVPVAAPIVAKVVTPLYHGYAPAYGPGIAAARVGAYGHAPVALGYSGGLGHGYGPGYGLGHNVGYGAPLAAYGHLNGKYLIRK</sequence>
<dbReference type="KEGG" id="goe:108864331"/>
<organism evidence="2 3">
    <name type="scientific">Galendromus occidentalis</name>
    <name type="common">western predatory mite</name>
    <dbReference type="NCBI Taxonomy" id="34638"/>
    <lineage>
        <taxon>Eukaryota</taxon>
        <taxon>Metazoa</taxon>
        <taxon>Ecdysozoa</taxon>
        <taxon>Arthropoda</taxon>
        <taxon>Chelicerata</taxon>
        <taxon>Arachnida</taxon>
        <taxon>Acari</taxon>
        <taxon>Parasitiformes</taxon>
        <taxon>Mesostigmata</taxon>
        <taxon>Gamasina</taxon>
        <taxon>Phytoseioidea</taxon>
        <taxon>Phytoseiidae</taxon>
        <taxon>Typhlodrominae</taxon>
        <taxon>Galendromus</taxon>
    </lineage>
</organism>
<feature type="signal peptide" evidence="1">
    <location>
        <begin position="1"/>
        <end position="18"/>
    </location>
</feature>
<keyword evidence="1" id="KW-0732">Signal</keyword>
<keyword evidence="2" id="KW-1185">Reference proteome</keyword>
<dbReference type="Proteomes" id="UP000694867">
    <property type="component" value="Unplaced"/>
</dbReference>
<evidence type="ECO:0000313" key="2">
    <source>
        <dbReference type="Proteomes" id="UP000694867"/>
    </source>
</evidence>
<reference evidence="3" key="1">
    <citation type="submission" date="2025-08" db="UniProtKB">
        <authorList>
            <consortium name="RefSeq"/>
        </authorList>
    </citation>
    <scope>IDENTIFICATION</scope>
</reference>
<dbReference type="RefSeq" id="XP_018495268.1">
    <property type="nucleotide sequence ID" value="XM_018639752.1"/>
</dbReference>
<evidence type="ECO:0000256" key="1">
    <source>
        <dbReference type="SAM" id="SignalP"/>
    </source>
</evidence>
<gene>
    <name evidence="3" type="primary">LOC108864331</name>
</gene>